<dbReference type="GO" id="GO:0046872">
    <property type="term" value="F:metal ion binding"/>
    <property type="evidence" value="ECO:0007669"/>
    <property type="project" value="UniProtKB-KW"/>
</dbReference>
<dbReference type="PANTHER" id="PTHR30600">
    <property type="entry name" value="CYTOCHROME C PEROXIDASE-RELATED"/>
    <property type="match status" value="1"/>
</dbReference>
<dbReference type="KEGG" id="samy:DB32_005174"/>
<dbReference type="InterPro" id="IPR036909">
    <property type="entry name" value="Cyt_c-like_dom_sf"/>
</dbReference>
<accession>A0A0F6W5J2</accession>
<dbReference type="STRING" id="927083.DB32_005174"/>
<sequence>MERAALIVSMLVLACAPADPSGYEPGEERSGGDTTVFDTSRAAYSISARNLTFDERSRFLVGNNFFGDNWVVAPSSTSARDGLGPLHNALSCGSCHLFDGRGEPPGEGEEMVSMLVRLSVPGQDAHGGPLGEPTYGGQLQPRAIPGVPAEGATHLAWEEVPGAYEDGEAYSLRRPILTIDTLAYGPMHDDVMTSARVAPPVYGLGLLEAVPDATLLALADPNDADGDGISGRINHVWDAARGETAIGRFGWKATQPSIHQQTAGAFLGDLGITTSLFPSQECSEREAECRAATTGGEPECEDDILDFVVFYGQTLAVPARRDADDPDVLHGKRLFRDAGCASCHVPRLETGEHEITALADQIIYPYTDMLLHDVGEGLADHRPDFEADGREWRTPPLWGIGLLQTVNRHQLLMHDGRARGLAEAILWHGGEAEASREAFRAMSRDEREALLRFLESL</sequence>
<dbReference type="SUPFAM" id="SSF46626">
    <property type="entry name" value="Cytochrome c"/>
    <property type="match status" value="1"/>
</dbReference>
<keyword evidence="7" id="KW-1185">Reference proteome</keyword>
<dbReference type="EMBL" id="CP011125">
    <property type="protein sequence ID" value="AKF08025.1"/>
    <property type="molecule type" value="Genomic_DNA"/>
</dbReference>
<keyword evidence="3 4" id="KW-0408">Iron</keyword>
<dbReference type="PROSITE" id="PS51257">
    <property type="entry name" value="PROKAR_LIPOPROTEIN"/>
    <property type="match status" value="1"/>
</dbReference>
<dbReference type="AlphaFoldDB" id="A0A0F6W5J2"/>
<reference evidence="6 7" key="1">
    <citation type="submission" date="2015-03" db="EMBL/GenBank/DDBJ databases">
        <title>Genome assembly of Sandaracinus amylolyticus DSM 53668.</title>
        <authorList>
            <person name="Sharma G."/>
            <person name="Subramanian S."/>
        </authorList>
    </citation>
    <scope>NUCLEOTIDE SEQUENCE [LARGE SCALE GENOMIC DNA]</scope>
    <source>
        <strain evidence="6 7">DSM 53668</strain>
    </source>
</reference>
<dbReference type="Gene3D" id="1.10.760.10">
    <property type="entry name" value="Cytochrome c-like domain"/>
    <property type="match status" value="1"/>
</dbReference>
<keyword evidence="2 4" id="KW-0479">Metal-binding</keyword>
<protein>
    <submittedName>
        <fullName evidence="6">Putative thiol oxidoreductase with 2 cytochrome c heme-binding site</fullName>
    </submittedName>
</protein>
<proteinExistence type="predicted"/>
<dbReference type="Pfam" id="PF06537">
    <property type="entry name" value="DHOR"/>
    <property type="match status" value="1"/>
</dbReference>
<dbReference type="PIRSF" id="PIRSF028099">
    <property type="entry name" value="DUF1111"/>
    <property type="match status" value="1"/>
</dbReference>
<dbReference type="InterPro" id="IPR051395">
    <property type="entry name" value="Cytochrome_c_Peroxidase/MauG"/>
</dbReference>
<gene>
    <name evidence="6" type="ORF">DB32_005174</name>
</gene>
<evidence type="ECO:0000259" key="5">
    <source>
        <dbReference type="PROSITE" id="PS51007"/>
    </source>
</evidence>
<evidence type="ECO:0000313" key="7">
    <source>
        <dbReference type="Proteomes" id="UP000034883"/>
    </source>
</evidence>
<dbReference type="Proteomes" id="UP000034883">
    <property type="component" value="Chromosome"/>
</dbReference>
<dbReference type="InterPro" id="IPR009056">
    <property type="entry name" value="Cyt_c-like_dom"/>
</dbReference>
<dbReference type="PROSITE" id="PS51007">
    <property type="entry name" value="CYTC"/>
    <property type="match status" value="1"/>
</dbReference>
<dbReference type="InterPro" id="IPR010538">
    <property type="entry name" value="DHOR"/>
</dbReference>
<evidence type="ECO:0000256" key="3">
    <source>
        <dbReference type="ARBA" id="ARBA00023004"/>
    </source>
</evidence>
<evidence type="ECO:0000313" key="6">
    <source>
        <dbReference type="EMBL" id="AKF08025.1"/>
    </source>
</evidence>
<evidence type="ECO:0000256" key="4">
    <source>
        <dbReference type="PROSITE-ProRule" id="PRU00433"/>
    </source>
</evidence>
<feature type="domain" description="Cytochrome c" evidence="5">
    <location>
        <begin position="326"/>
        <end position="457"/>
    </location>
</feature>
<organism evidence="6 7">
    <name type="scientific">Sandaracinus amylolyticus</name>
    <dbReference type="NCBI Taxonomy" id="927083"/>
    <lineage>
        <taxon>Bacteria</taxon>
        <taxon>Pseudomonadati</taxon>
        <taxon>Myxococcota</taxon>
        <taxon>Polyangia</taxon>
        <taxon>Polyangiales</taxon>
        <taxon>Sandaracinaceae</taxon>
        <taxon>Sandaracinus</taxon>
    </lineage>
</organism>
<dbReference type="PANTHER" id="PTHR30600:SF4">
    <property type="entry name" value="CYTOCHROME C DOMAIN-CONTAINING PROTEIN"/>
    <property type="match status" value="1"/>
</dbReference>
<dbReference type="GO" id="GO:0020037">
    <property type="term" value="F:heme binding"/>
    <property type="evidence" value="ECO:0007669"/>
    <property type="project" value="InterPro"/>
</dbReference>
<keyword evidence="1 4" id="KW-0349">Heme</keyword>
<evidence type="ECO:0000256" key="1">
    <source>
        <dbReference type="ARBA" id="ARBA00022617"/>
    </source>
</evidence>
<dbReference type="GO" id="GO:0004130">
    <property type="term" value="F:cytochrome-c peroxidase activity"/>
    <property type="evidence" value="ECO:0007669"/>
    <property type="project" value="TreeGrafter"/>
</dbReference>
<dbReference type="GO" id="GO:0009055">
    <property type="term" value="F:electron transfer activity"/>
    <property type="evidence" value="ECO:0007669"/>
    <property type="project" value="InterPro"/>
</dbReference>
<dbReference type="RefSeq" id="WP_053235215.1">
    <property type="nucleotide sequence ID" value="NZ_CP011125.1"/>
</dbReference>
<evidence type="ECO:0000256" key="2">
    <source>
        <dbReference type="ARBA" id="ARBA00022723"/>
    </source>
</evidence>
<dbReference type="OrthoDB" id="9805202at2"/>
<name>A0A0F6W5J2_9BACT</name>